<name>A0ABR9J7X3_9MICC</name>
<evidence type="ECO:0000313" key="2">
    <source>
        <dbReference type="EMBL" id="MBE1515083.1"/>
    </source>
</evidence>
<reference evidence="2 3" key="1">
    <citation type="submission" date="2020-10" db="EMBL/GenBank/DDBJ databases">
        <title>Sequencing the genomes of 1000 actinobacteria strains.</title>
        <authorList>
            <person name="Klenk H.-P."/>
        </authorList>
    </citation>
    <scope>NUCLEOTIDE SEQUENCE [LARGE SCALE GENOMIC DNA]</scope>
    <source>
        <strain evidence="2 3">DSM 15474</strain>
    </source>
</reference>
<dbReference type="Pfam" id="PF02900">
    <property type="entry name" value="LigB"/>
    <property type="match status" value="1"/>
</dbReference>
<accession>A0ABR9J7X3</accession>
<protein>
    <submittedName>
        <fullName evidence="2">Protocatechuate 4,5-dioxygenase beta chain</fullName>
        <ecNumber evidence="2">1.13.11.8</ecNumber>
    </submittedName>
</protein>
<dbReference type="Gene3D" id="3.40.830.10">
    <property type="entry name" value="LigB-like"/>
    <property type="match status" value="1"/>
</dbReference>
<dbReference type="EMBL" id="JADBEE010000001">
    <property type="protein sequence ID" value="MBE1515083.1"/>
    <property type="molecule type" value="Genomic_DNA"/>
</dbReference>
<evidence type="ECO:0000313" key="3">
    <source>
        <dbReference type="Proteomes" id="UP000636579"/>
    </source>
</evidence>
<dbReference type="Proteomes" id="UP000636579">
    <property type="component" value="Unassembled WGS sequence"/>
</dbReference>
<keyword evidence="3" id="KW-1185">Reference proteome</keyword>
<dbReference type="EC" id="1.13.11.8" evidence="2"/>
<evidence type="ECO:0000259" key="1">
    <source>
        <dbReference type="Pfam" id="PF02900"/>
    </source>
</evidence>
<dbReference type="SUPFAM" id="SSF53213">
    <property type="entry name" value="LigB-like"/>
    <property type="match status" value="1"/>
</dbReference>
<proteinExistence type="predicted"/>
<organism evidence="2 3">
    <name type="scientific">Nesterenkonia halotolerans</name>
    <dbReference type="NCBI Taxonomy" id="225325"/>
    <lineage>
        <taxon>Bacteria</taxon>
        <taxon>Bacillati</taxon>
        <taxon>Actinomycetota</taxon>
        <taxon>Actinomycetes</taxon>
        <taxon>Micrococcales</taxon>
        <taxon>Micrococcaceae</taxon>
        <taxon>Nesterenkonia</taxon>
    </lineage>
</organism>
<feature type="domain" description="Extradiol ring-cleavage dioxygenase class III enzyme subunit B" evidence="1">
    <location>
        <begin position="9"/>
        <end position="258"/>
    </location>
</feature>
<comment type="caution">
    <text evidence="2">The sequence shown here is derived from an EMBL/GenBank/DDBJ whole genome shotgun (WGS) entry which is preliminary data.</text>
</comment>
<gene>
    <name evidence="2" type="ORF">H4W26_001838</name>
</gene>
<dbReference type="InterPro" id="IPR004183">
    <property type="entry name" value="Xdiol_dOase_suB"/>
</dbReference>
<keyword evidence="2" id="KW-0560">Oxidoreductase</keyword>
<sequence>MAELTAVLASTHHPFYYKATTSPEDQRPPYAADWQRKVEAYRATLTAAEPDILVMVGADHFHQLWLDNYPQFLIGKQERYDATFYNEEREFGIPKYTLAGDIELSRHMHEELLGKDFDLSVSHELKIDHSIICPIITVRPEADLPIVPIYTNIFVPPLPSPRRFYALGRAIREVIDSFPSDKKVAAIGTGHLSLELGGPRQFGEHGPDPLFDADAIEWLSTGNVDAILDNVTHESMAGAGNATHGFMDLLLMMGIAGPGVQADYVDHLDLFHTREMYMTWYPNKTQDQLEAAARAAKTAQASIGPIYASDPTWDQFRGERAATAGAAEA</sequence>
<dbReference type="GO" id="GO:0018579">
    <property type="term" value="F:protocatechuate 4,5-dioxygenase activity"/>
    <property type="evidence" value="ECO:0007669"/>
    <property type="project" value="UniProtKB-EC"/>
</dbReference>
<dbReference type="RefSeq" id="WP_192591752.1">
    <property type="nucleotide sequence ID" value="NZ_JADBEE010000001.1"/>
</dbReference>